<evidence type="ECO:0000256" key="4">
    <source>
        <dbReference type="ARBA" id="ARBA00022737"/>
    </source>
</evidence>
<evidence type="ECO:0000259" key="9">
    <source>
        <dbReference type="PROSITE" id="PS51873"/>
    </source>
</evidence>
<proteinExistence type="predicted"/>
<dbReference type="PANTHER" id="PTHR22770:SF47">
    <property type="entry name" value="E3 UBIQUITIN-PROTEIN LIGASE RNF216"/>
    <property type="match status" value="1"/>
</dbReference>
<dbReference type="GO" id="GO:0008270">
    <property type="term" value="F:zinc ion binding"/>
    <property type="evidence" value="ECO:0007669"/>
    <property type="project" value="UniProtKB-KW"/>
</dbReference>
<dbReference type="InterPro" id="IPR051628">
    <property type="entry name" value="LUBAC_E3_Ligases"/>
</dbReference>
<dbReference type="CDD" id="cd20353">
    <property type="entry name" value="Rcat_RBR_RNF216"/>
    <property type="match status" value="1"/>
</dbReference>
<evidence type="ECO:0000313" key="10">
    <source>
        <dbReference type="EMBL" id="KAK9695398.1"/>
    </source>
</evidence>
<sequence length="1087" mass="124357">MVDEKVSHLLEVLKDVNRDEVVIKLNQIKENNDNHISHLFLEDYFKNKDEFINPEIYRYEAQCIVNIFPQYSVEYIQSMLETLGSESNRVIIILRQLLKNEPIKYRFRLNEINRTNTQTRPMDIFSHATISNRLSDVLPDYKSAGVMSTTATNNREDSPLKRKSISNTDPPIPKIKIKIAKCSTNLNEIYNVVPETCTGYSDIRKSSTLDDFARPEPKTTFTQFDNFPKPFSILDFPQPSNLEHFPKLPSNPDDIPKPYSDLKEFPKTSILEDFSKFHSKLEELRKFPCNLEDFSKSFSVSEDFPKDIPQSTTNAANVPTSLPNVDQFYESNVQDDDLIFSFIDEELLQSKVSTNIPVSTNAGYKSGRIDFAGNVSSTPSIQNASIKEEKKDQPINMHVNCVNESFPMLPWKADDTMGTRNFINTTSVANNLQQPLASTHHPTAYSPPVFATPAASTHIENRQVKILNHAVNLSRREDDVLQVSSEDDTEYDSFLSDLENDSISDLATETNSLYDTKLVSKMMEMFPDASPGYIKQLCIGKTAIPSDIEIILQIILSNPNYPKRKDKEPSPDPDLDLEEQVILLTDILPDADPNYLQYHAELYLHDKEKLKEFMSNALESKNYPTRKEYLRKQQLSAQVNQYTTEFKIEKFLELIPDPDTYFNDPNKKSSLLEGDTIDVFSLHYAKGYLKNHYPTISVKTIHTIMDKNKDRLIPTVKELDQLVTSKTGLMKTKRKALPLDNSTLQNIPLLQEIAYLDHRLEIKHYLEEKETKEKEEREETKRNGWLRTCHCCYNDEVMPKNIVNCENGCDFCNECVKTSAEILFGEGKLDFPCLQDCGSAFSLQTLKNVLSPKMFSKMAQRKQLEEVKAAGIEELEMCPFCDFATIPAPGDKLFRCLNPDCMKESCRECKEPSHVPLRCDEIEKDDDVKRRTYIENKMTEALIRVCYKCGMKFIKADGCNKMTCSCGAMMCYVCGKPVTDYKHFNGQGGDKYHLCPLYSNTNELHRVQVTKGAEAAKAEMGIAEDPKKLKIDPTADLHQHYKKHNDKHPVVGVLPHYHAPAIVPLNFHLKSITVLPFLRSKFVRIRT</sequence>
<dbReference type="Gene3D" id="1.20.120.1750">
    <property type="match status" value="1"/>
</dbReference>
<dbReference type="SUPFAM" id="SSF57850">
    <property type="entry name" value="RING/U-box"/>
    <property type="match status" value="2"/>
</dbReference>
<gene>
    <name evidence="10" type="ORF">QE152_g32600</name>
</gene>
<dbReference type="Pfam" id="PF26200">
    <property type="entry name" value="Rcat_RNF216"/>
    <property type="match status" value="1"/>
</dbReference>
<keyword evidence="5" id="KW-0863">Zinc-finger</keyword>
<keyword evidence="4" id="KW-0677">Repeat</keyword>
<evidence type="ECO:0000256" key="3">
    <source>
        <dbReference type="ARBA" id="ARBA00022723"/>
    </source>
</evidence>
<evidence type="ECO:0000256" key="5">
    <source>
        <dbReference type="ARBA" id="ARBA00022771"/>
    </source>
</evidence>
<reference evidence="10 11" key="1">
    <citation type="journal article" date="2024" name="BMC Genomics">
        <title>De novo assembly and annotation of Popillia japonica's genome with initial clues to its potential as an invasive pest.</title>
        <authorList>
            <person name="Cucini C."/>
            <person name="Boschi S."/>
            <person name="Funari R."/>
            <person name="Cardaioli E."/>
            <person name="Iannotti N."/>
            <person name="Marturano G."/>
            <person name="Paoli F."/>
            <person name="Bruttini M."/>
            <person name="Carapelli A."/>
            <person name="Frati F."/>
            <person name="Nardi F."/>
        </authorList>
    </citation>
    <scope>NUCLEOTIDE SEQUENCE [LARGE SCALE GENOMIC DNA]</scope>
    <source>
        <strain evidence="10">DMR45628</strain>
    </source>
</reference>
<evidence type="ECO:0000313" key="11">
    <source>
        <dbReference type="Proteomes" id="UP001458880"/>
    </source>
</evidence>
<dbReference type="PANTHER" id="PTHR22770">
    <property type="entry name" value="UBIQUITIN CONJUGATING ENZYME 7 INTERACTING PROTEIN-RELATED"/>
    <property type="match status" value="1"/>
</dbReference>
<protein>
    <recommendedName>
        <fullName evidence="9">RING-type domain-containing protein</fullName>
    </recommendedName>
</protein>
<keyword evidence="7" id="KW-0862">Zinc</keyword>
<dbReference type="PROSITE" id="PS51873">
    <property type="entry name" value="TRIAD"/>
    <property type="match status" value="1"/>
</dbReference>
<dbReference type="InterPro" id="IPR047546">
    <property type="entry name" value="Rcat_RBR_RNF216"/>
</dbReference>
<name>A0AAW1IYV7_POPJA</name>
<keyword evidence="6" id="KW-0833">Ubl conjugation pathway</keyword>
<keyword evidence="11" id="KW-1185">Reference proteome</keyword>
<comment type="pathway">
    <text evidence="1">Protein modification; protein ubiquitination.</text>
</comment>
<feature type="domain" description="RING-type" evidence="9">
    <location>
        <begin position="785"/>
        <end position="999"/>
    </location>
</feature>
<feature type="region of interest" description="Disordered" evidence="8">
    <location>
        <begin position="148"/>
        <end position="167"/>
    </location>
</feature>
<dbReference type="InterPro" id="IPR002867">
    <property type="entry name" value="IBR_dom"/>
</dbReference>
<comment type="caution">
    <text evidence="10">The sequence shown here is derived from an EMBL/GenBank/DDBJ whole genome shotgun (WGS) entry which is preliminary data.</text>
</comment>
<evidence type="ECO:0000256" key="2">
    <source>
        <dbReference type="ARBA" id="ARBA00022679"/>
    </source>
</evidence>
<dbReference type="GO" id="GO:0016740">
    <property type="term" value="F:transferase activity"/>
    <property type="evidence" value="ECO:0007669"/>
    <property type="project" value="UniProtKB-KW"/>
</dbReference>
<dbReference type="InterPro" id="IPR047545">
    <property type="entry name" value="BRcat_RBR_RNF216"/>
</dbReference>
<evidence type="ECO:0000256" key="6">
    <source>
        <dbReference type="ARBA" id="ARBA00022786"/>
    </source>
</evidence>
<dbReference type="Proteomes" id="UP001458880">
    <property type="component" value="Unassembled WGS sequence"/>
</dbReference>
<keyword evidence="2" id="KW-0808">Transferase</keyword>
<keyword evidence="3" id="KW-0479">Metal-binding</keyword>
<dbReference type="CDD" id="cd20339">
    <property type="entry name" value="BRcat_RBR_RNF216"/>
    <property type="match status" value="1"/>
</dbReference>
<dbReference type="EMBL" id="JASPKY010000482">
    <property type="protein sequence ID" value="KAK9695398.1"/>
    <property type="molecule type" value="Genomic_DNA"/>
</dbReference>
<organism evidence="10 11">
    <name type="scientific">Popillia japonica</name>
    <name type="common">Japanese beetle</name>
    <dbReference type="NCBI Taxonomy" id="7064"/>
    <lineage>
        <taxon>Eukaryota</taxon>
        <taxon>Metazoa</taxon>
        <taxon>Ecdysozoa</taxon>
        <taxon>Arthropoda</taxon>
        <taxon>Hexapoda</taxon>
        <taxon>Insecta</taxon>
        <taxon>Pterygota</taxon>
        <taxon>Neoptera</taxon>
        <taxon>Endopterygota</taxon>
        <taxon>Coleoptera</taxon>
        <taxon>Polyphaga</taxon>
        <taxon>Scarabaeiformia</taxon>
        <taxon>Scarabaeidae</taxon>
        <taxon>Rutelinae</taxon>
        <taxon>Popillia</taxon>
    </lineage>
</organism>
<dbReference type="InterPro" id="IPR044066">
    <property type="entry name" value="TRIAD_supradom"/>
</dbReference>
<evidence type="ECO:0000256" key="7">
    <source>
        <dbReference type="ARBA" id="ARBA00022833"/>
    </source>
</evidence>
<evidence type="ECO:0000256" key="1">
    <source>
        <dbReference type="ARBA" id="ARBA00004906"/>
    </source>
</evidence>
<accession>A0AAW1IYV7</accession>
<dbReference type="SMART" id="SM00647">
    <property type="entry name" value="IBR"/>
    <property type="match status" value="2"/>
</dbReference>
<dbReference type="AlphaFoldDB" id="A0AAW1IYV7"/>
<evidence type="ECO:0000256" key="8">
    <source>
        <dbReference type="SAM" id="MobiDB-lite"/>
    </source>
</evidence>